<name>A0A518EYH5_9BACT</name>
<dbReference type="EMBL" id="CP036434">
    <property type="protein sequence ID" value="QDV09133.1"/>
    <property type="molecule type" value="Genomic_DNA"/>
</dbReference>
<keyword evidence="1" id="KW-0812">Transmembrane</keyword>
<dbReference type="OrthoDB" id="208020at2"/>
<evidence type="ECO:0008006" key="4">
    <source>
        <dbReference type="Google" id="ProtNLM"/>
    </source>
</evidence>
<organism evidence="2 3">
    <name type="scientific">Saltatorellus ferox</name>
    <dbReference type="NCBI Taxonomy" id="2528018"/>
    <lineage>
        <taxon>Bacteria</taxon>
        <taxon>Pseudomonadati</taxon>
        <taxon>Planctomycetota</taxon>
        <taxon>Planctomycetia</taxon>
        <taxon>Planctomycetia incertae sedis</taxon>
        <taxon>Saltatorellus</taxon>
    </lineage>
</organism>
<reference evidence="2 3" key="1">
    <citation type="submission" date="2019-02" db="EMBL/GenBank/DDBJ databases">
        <title>Deep-cultivation of Planctomycetes and their phenomic and genomic characterization uncovers novel biology.</title>
        <authorList>
            <person name="Wiegand S."/>
            <person name="Jogler M."/>
            <person name="Boedeker C."/>
            <person name="Pinto D."/>
            <person name="Vollmers J."/>
            <person name="Rivas-Marin E."/>
            <person name="Kohn T."/>
            <person name="Peeters S.H."/>
            <person name="Heuer A."/>
            <person name="Rast P."/>
            <person name="Oberbeckmann S."/>
            <person name="Bunk B."/>
            <person name="Jeske O."/>
            <person name="Meyerdierks A."/>
            <person name="Storesund J.E."/>
            <person name="Kallscheuer N."/>
            <person name="Luecker S."/>
            <person name="Lage O.M."/>
            <person name="Pohl T."/>
            <person name="Merkel B.J."/>
            <person name="Hornburger P."/>
            <person name="Mueller R.-W."/>
            <person name="Bruemmer F."/>
            <person name="Labrenz M."/>
            <person name="Spormann A.M."/>
            <person name="Op den Camp H."/>
            <person name="Overmann J."/>
            <person name="Amann R."/>
            <person name="Jetten M.S.M."/>
            <person name="Mascher T."/>
            <person name="Medema M.H."/>
            <person name="Devos D.P."/>
            <person name="Kaster A.-K."/>
            <person name="Ovreas L."/>
            <person name="Rohde M."/>
            <person name="Galperin M.Y."/>
            <person name="Jogler C."/>
        </authorList>
    </citation>
    <scope>NUCLEOTIDE SEQUENCE [LARGE SCALE GENOMIC DNA]</scope>
    <source>
        <strain evidence="2 3">Poly30</strain>
    </source>
</reference>
<dbReference type="Proteomes" id="UP000320390">
    <property type="component" value="Chromosome"/>
</dbReference>
<dbReference type="AlphaFoldDB" id="A0A518EYH5"/>
<evidence type="ECO:0000256" key="1">
    <source>
        <dbReference type="SAM" id="Phobius"/>
    </source>
</evidence>
<feature type="transmembrane region" description="Helical" evidence="1">
    <location>
        <begin position="233"/>
        <end position="252"/>
    </location>
</feature>
<accession>A0A518EYH5</accession>
<keyword evidence="1" id="KW-0472">Membrane</keyword>
<sequence>MFPHTWRHHWALDEDPFVQEDADKDTVLARVPMEAVHSSFDRLYGSTDSPGPGIVFGEKGSGKSSLRLAMKRRLENDADARALYVEYIEFDSFLTEARKADRLPPNGQKTPRRVVERYLLADHIDAMLSLGVSKLADEIADGKHPSASSMSPKHKASLVALTGLYYRSDERSGDEIDRGLRRVLKQPSGRSFLTKLVIFLAAVAGVAVGGAAIADSFNVELPFEVQESGQWRVLGGILLSAAGLLAWIPGLVAQRRASKATKAVRVVPRDPDPLAALLLRIPSSVRRDLALPEGPAVGTRLVLLQRFIAILHDVGYRSFWVLMDRIDEATVLSGRADLMRPFVESLLEHRLLQFEGMALKLFLPIELSRLYLGASPDALKSMRLDKASSIPELRWTGQELSQVAAQRLRAVRPDGTPLEEPGARLMDFFAEEIDENQVRETLSELGTPRLAFGFLGALMAEHARELSDDLPQDDPAWRIPQRRFEILRASWLDRARGLRRALN</sequence>
<evidence type="ECO:0000313" key="3">
    <source>
        <dbReference type="Proteomes" id="UP000320390"/>
    </source>
</evidence>
<keyword evidence="1" id="KW-1133">Transmembrane helix</keyword>
<feature type="transmembrane region" description="Helical" evidence="1">
    <location>
        <begin position="192"/>
        <end position="213"/>
    </location>
</feature>
<keyword evidence="3" id="KW-1185">Reference proteome</keyword>
<evidence type="ECO:0000313" key="2">
    <source>
        <dbReference type="EMBL" id="QDV09133.1"/>
    </source>
</evidence>
<gene>
    <name evidence="2" type="ORF">Poly30_46900</name>
</gene>
<protein>
    <recommendedName>
        <fullName evidence="4">KAP family P-loop domain protein</fullName>
    </recommendedName>
</protein>
<dbReference type="RefSeq" id="WP_145202998.1">
    <property type="nucleotide sequence ID" value="NZ_CP036434.1"/>
</dbReference>
<proteinExistence type="predicted"/>